<evidence type="ECO:0000256" key="2">
    <source>
        <dbReference type="ARBA" id="ARBA00022963"/>
    </source>
</evidence>
<keyword evidence="1 6" id="KW-0378">Hydrolase</keyword>
<keyword evidence="7" id="KW-1185">Reference proteome</keyword>
<dbReference type="AlphaFoldDB" id="A0A8J8FAW5"/>
<feature type="domain" description="PET hydrolase/cutinase-like" evidence="5">
    <location>
        <begin position="133"/>
        <end position="242"/>
    </location>
</feature>
<reference evidence="6" key="1">
    <citation type="submission" date="2019-10" db="EMBL/GenBank/DDBJ databases">
        <title>Draft genome sequence of Panacibacter sp. KCS-6.</title>
        <authorList>
            <person name="Yim K.J."/>
        </authorList>
    </citation>
    <scope>NUCLEOTIDE SEQUENCE</scope>
    <source>
        <strain evidence="6">KCS-6</strain>
    </source>
</reference>
<dbReference type="EMBL" id="WHPF01000002">
    <property type="protein sequence ID" value="NNV54192.1"/>
    <property type="molecule type" value="Genomic_DNA"/>
</dbReference>
<proteinExistence type="predicted"/>
<evidence type="ECO:0000313" key="6">
    <source>
        <dbReference type="EMBL" id="NNV54192.1"/>
    </source>
</evidence>
<dbReference type="GO" id="GO:0016042">
    <property type="term" value="P:lipid catabolic process"/>
    <property type="evidence" value="ECO:0007669"/>
    <property type="project" value="UniProtKB-KW"/>
</dbReference>
<evidence type="ECO:0000256" key="3">
    <source>
        <dbReference type="ARBA" id="ARBA00023098"/>
    </source>
</evidence>
<organism evidence="6 7">
    <name type="scientific">Limnovirga soli</name>
    <dbReference type="NCBI Taxonomy" id="2656915"/>
    <lineage>
        <taxon>Bacteria</taxon>
        <taxon>Pseudomonadati</taxon>
        <taxon>Bacteroidota</taxon>
        <taxon>Chitinophagia</taxon>
        <taxon>Chitinophagales</taxon>
        <taxon>Chitinophagaceae</taxon>
        <taxon>Limnovirga</taxon>
    </lineage>
</organism>
<dbReference type="PANTHER" id="PTHR10272:SF0">
    <property type="entry name" value="PLATELET-ACTIVATING FACTOR ACETYLHYDROLASE"/>
    <property type="match status" value="1"/>
</dbReference>
<evidence type="ECO:0000256" key="1">
    <source>
        <dbReference type="ARBA" id="ARBA00022801"/>
    </source>
</evidence>
<name>A0A8J8FAW5_9BACT</name>
<comment type="caution">
    <text evidence="6">The sequence shown here is derived from an EMBL/GenBank/DDBJ whole genome shotgun (WGS) entry which is preliminary data.</text>
</comment>
<dbReference type="SUPFAM" id="SSF53474">
    <property type="entry name" value="alpha/beta-Hydrolases"/>
    <property type="match status" value="1"/>
</dbReference>
<dbReference type="Pfam" id="PF12740">
    <property type="entry name" value="PETase"/>
    <property type="match status" value="1"/>
</dbReference>
<dbReference type="InterPro" id="IPR029058">
    <property type="entry name" value="AB_hydrolase_fold"/>
</dbReference>
<evidence type="ECO:0000259" key="5">
    <source>
        <dbReference type="Pfam" id="PF12740"/>
    </source>
</evidence>
<dbReference type="Proteomes" id="UP000598971">
    <property type="component" value="Unassembled WGS sequence"/>
</dbReference>
<dbReference type="GO" id="GO:0003847">
    <property type="term" value="F:1-alkyl-2-acetylglycerophosphocholine esterase activity"/>
    <property type="evidence" value="ECO:0007669"/>
    <property type="project" value="TreeGrafter"/>
</dbReference>
<feature type="chain" id="PRO_5035276517" evidence="4">
    <location>
        <begin position="24"/>
        <end position="442"/>
    </location>
</feature>
<dbReference type="PROSITE" id="PS51257">
    <property type="entry name" value="PROKAR_LIPOPROTEIN"/>
    <property type="match status" value="1"/>
</dbReference>
<dbReference type="Gene3D" id="3.40.50.1820">
    <property type="entry name" value="alpha/beta hydrolase"/>
    <property type="match status" value="1"/>
</dbReference>
<dbReference type="InterPro" id="IPR041127">
    <property type="entry name" value="PET_hydrolase/cutinase-like"/>
</dbReference>
<protein>
    <submittedName>
        <fullName evidence="6">Dienelactone hydrolase</fullName>
    </submittedName>
</protein>
<feature type="signal peptide" evidence="4">
    <location>
        <begin position="1"/>
        <end position="23"/>
    </location>
</feature>
<accession>A0A8J8FAW5</accession>
<sequence length="442" mass="48128">MKTGIVSCSLLLFGFLVFQSCNSGKQILQTAGTTFINGDALPDAPELAARGEYTVGVRNFELVNKNQVDILHSKNGVDPLYDRHLQVEVWYPANAAGKKELVTYNSTLGLWNDTARPLIPFSFLGRAVRDAAPVETAGKFPLVIVSHGYPGSRLLLTYLTENLASKGYIVVAIDHTESTYTDRAGFQSTLLNRAKDILFVLNEMDSLSQAGTNHFLAGITDAKNTALIGYSMGGYGVLNAAGAGYSAKLDSSFGVMTGGSKAIEVRTTNNVAFNASYDTRIKAVVAFAPWGMQRGVWDAAGLQGLHVPILFIAGSQDDVSGYEEGIKAIYTGALNANRYLLTYINARHNVAPNPPPAAALQPGVNFNEYYHYAEPSWNEHRINNINQHFVTAFIGGILQKKDYGKYLDVQPNSNEKTWTGFKNRSSTGLELLHALPKLFISE</sequence>
<dbReference type="RefSeq" id="WP_171606122.1">
    <property type="nucleotide sequence ID" value="NZ_WHPF01000002.1"/>
</dbReference>
<gene>
    <name evidence="6" type="ORF">GD597_01885</name>
</gene>
<evidence type="ECO:0000256" key="4">
    <source>
        <dbReference type="SAM" id="SignalP"/>
    </source>
</evidence>
<keyword evidence="3" id="KW-0443">Lipid metabolism</keyword>
<keyword evidence="4" id="KW-0732">Signal</keyword>
<keyword evidence="2" id="KW-0442">Lipid degradation</keyword>
<dbReference type="PANTHER" id="PTHR10272">
    <property type="entry name" value="PLATELET-ACTIVATING FACTOR ACETYLHYDROLASE"/>
    <property type="match status" value="1"/>
</dbReference>
<evidence type="ECO:0000313" key="7">
    <source>
        <dbReference type="Proteomes" id="UP000598971"/>
    </source>
</evidence>